<dbReference type="Gene3D" id="3.30.565.10">
    <property type="entry name" value="Histidine kinase-like ATPase, C-terminal domain"/>
    <property type="match status" value="1"/>
</dbReference>
<dbReference type="PROSITE" id="PS50109">
    <property type="entry name" value="HIS_KIN"/>
    <property type="match status" value="1"/>
</dbReference>
<evidence type="ECO:0000256" key="5">
    <source>
        <dbReference type="ARBA" id="ARBA00022777"/>
    </source>
</evidence>
<keyword evidence="4" id="KW-0808">Transferase</keyword>
<sequence>MKSFLSQASSIFFLALSVLLISLLVEISYFHQVIQKNIALKAQSALNFLGARITAYVETIALLPEVPDYLKDLAWLTDELQSQPHLVGVIVEEKGRILLNTFPTNFELPPGVFKRCYRGFEKKEVRYVCNKFEALPDRHFFLLLGVDVSFEKKAFRNLLFLSFCILLAGGALLGAGLYYVEKLARRQEELERRLSASEKLATMGKIAAMVAHEIRNPLNSIVMALQLMRETRHLSPELLESVNREAQRLTELTEELLSYAKGFEIRPELVEAQEILKELALRFQPKARALGLTLQLEPGPNVKLNVKLRVDRRWVLRAVENLLRNALEATPAGGKIVLRLSLEKDGVCFIVEDSGPGLSEEEKKHLFKPFYTTKESGFGLGLYLVRQIAEAHGGRVSLEDSPLGGACFKICFPGIEKDHEKDASPHR</sequence>
<dbReference type="SMART" id="SM00387">
    <property type="entry name" value="HATPase_c"/>
    <property type="match status" value="1"/>
</dbReference>
<feature type="domain" description="Histidine kinase" evidence="8">
    <location>
        <begin position="209"/>
        <end position="416"/>
    </location>
</feature>
<evidence type="ECO:0000259" key="8">
    <source>
        <dbReference type="PROSITE" id="PS50109"/>
    </source>
</evidence>
<feature type="transmembrane region" description="Helical" evidence="7">
    <location>
        <begin position="12"/>
        <end position="31"/>
    </location>
</feature>
<dbReference type="EC" id="2.7.13.3" evidence="2"/>
<organism evidence="9">
    <name type="scientific">Thermodesulfatator atlanticus</name>
    <dbReference type="NCBI Taxonomy" id="501497"/>
    <lineage>
        <taxon>Bacteria</taxon>
        <taxon>Pseudomonadati</taxon>
        <taxon>Thermodesulfobacteriota</taxon>
        <taxon>Thermodesulfobacteria</taxon>
        <taxon>Thermodesulfobacteriales</taxon>
        <taxon>Thermodesulfatatoraceae</taxon>
        <taxon>Thermodesulfatator</taxon>
    </lineage>
</organism>
<dbReference type="CDD" id="cd00075">
    <property type="entry name" value="HATPase"/>
    <property type="match status" value="1"/>
</dbReference>
<dbReference type="Gene3D" id="1.10.287.130">
    <property type="match status" value="1"/>
</dbReference>
<keyword evidence="7" id="KW-0812">Transmembrane</keyword>
<accession>A0A7V5P171</accession>
<dbReference type="Pfam" id="PF00512">
    <property type="entry name" value="HisKA"/>
    <property type="match status" value="1"/>
</dbReference>
<comment type="caution">
    <text evidence="9">The sequence shown here is derived from an EMBL/GenBank/DDBJ whole genome shotgun (WGS) entry which is preliminary data.</text>
</comment>
<dbReference type="GO" id="GO:0000155">
    <property type="term" value="F:phosphorelay sensor kinase activity"/>
    <property type="evidence" value="ECO:0007669"/>
    <property type="project" value="InterPro"/>
</dbReference>
<dbReference type="InterPro" id="IPR036097">
    <property type="entry name" value="HisK_dim/P_sf"/>
</dbReference>
<dbReference type="InterPro" id="IPR050736">
    <property type="entry name" value="Sensor_HK_Regulatory"/>
</dbReference>
<dbReference type="SMART" id="SM00388">
    <property type="entry name" value="HisKA"/>
    <property type="match status" value="1"/>
</dbReference>
<evidence type="ECO:0000256" key="2">
    <source>
        <dbReference type="ARBA" id="ARBA00012438"/>
    </source>
</evidence>
<keyword evidence="5 9" id="KW-0418">Kinase</keyword>
<evidence type="ECO:0000313" key="9">
    <source>
        <dbReference type="EMBL" id="HHI97881.1"/>
    </source>
</evidence>
<evidence type="ECO:0000256" key="7">
    <source>
        <dbReference type="SAM" id="Phobius"/>
    </source>
</evidence>
<proteinExistence type="predicted"/>
<keyword evidence="3" id="KW-0597">Phosphoprotein</keyword>
<dbReference type="InterPro" id="IPR005467">
    <property type="entry name" value="His_kinase_dom"/>
</dbReference>
<keyword evidence="7" id="KW-1133">Transmembrane helix</keyword>
<evidence type="ECO:0000256" key="6">
    <source>
        <dbReference type="ARBA" id="ARBA00023012"/>
    </source>
</evidence>
<evidence type="ECO:0000256" key="4">
    <source>
        <dbReference type="ARBA" id="ARBA00022679"/>
    </source>
</evidence>
<keyword evidence="6" id="KW-0902">Two-component regulatory system</keyword>
<dbReference type="PANTHER" id="PTHR43711:SF1">
    <property type="entry name" value="HISTIDINE KINASE 1"/>
    <property type="match status" value="1"/>
</dbReference>
<dbReference type="Proteomes" id="UP000886101">
    <property type="component" value="Unassembled WGS sequence"/>
</dbReference>
<dbReference type="SUPFAM" id="SSF47384">
    <property type="entry name" value="Homodimeric domain of signal transducing histidine kinase"/>
    <property type="match status" value="1"/>
</dbReference>
<dbReference type="InterPro" id="IPR004358">
    <property type="entry name" value="Sig_transdc_His_kin-like_C"/>
</dbReference>
<feature type="transmembrane region" description="Helical" evidence="7">
    <location>
        <begin position="158"/>
        <end position="180"/>
    </location>
</feature>
<dbReference type="PRINTS" id="PR00344">
    <property type="entry name" value="BCTRLSENSOR"/>
</dbReference>
<evidence type="ECO:0000256" key="3">
    <source>
        <dbReference type="ARBA" id="ARBA00022553"/>
    </source>
</evidence>
<gene>
    <name evidence="9" type="ORF">ENJ96_08505</name>
</gene>
<comment type="catalytic activity">
    <reaction evidence="1">
        <text>ATP + protein L-histidine = ADP + protein N-phospho-L-histidine.</text>
        <dbReference type="EC" id="2.7.13.3"/>
    </reaction>
</comment>
<dbReference type="InterPro" id="IPR003661">
    <property type="entry name" value="HisK_dim/P_dom"/>
</dbReference>
<dbReference type="InterPro" id="IPR036890">
    <property type="entry name" value="HATPase_C_sf"/>
</dbReference>
<keyword evidence="7" id="KW-0472">Membrane</keyword>
<name>A0A7V5P171_9BACT</name>
<protein>
    <recommendedName>
        <fullName evidence="2">histidine kinase</fullName>
        <ecNumber evidence="2">2.7.13.3</ecNumber>
    </recommendedName>
</protein>
<dbReference type="Pfam" id="PF02518">
    <property type="entry name" value="HATPase_c"/>
    <property type="match status" value="1"/>
</dbReference>
<dbReference type="CDD" id="cd00082">
    <property type="entry name" value="HisKA"/>
    <property type="match status" value="1"/>
</dbReference>
<evidence type="ECO:0000256" key="1">
    <source>
        <dbReference type="ARBA" id="ARBA00000085"/>
    </source>
</evidence>
<reference evidence="9" key="1">
    <citation type="journal article" date="2020" name="mSystems">
        <title>Genome- and Community-Level Interaction Insights into Carbon Utilization and Element Cycling Functions of Hydrothermarchaeota in Hydrothermal Sediment.</title>
        <authorList>
            <person name="Zhou Z."/>
            <person name="Liu Y."/>
            <person name="Xu W."/>
            <person name="Pan J."/>
            <person name="Luo Z.H."/>
            <person name="Li M."/>
        </authorList>
    </citation>
    <scope>NUCLEOTIDE SEQUENCE [LARGE SCALE GENOMIC DNA]</scope>
    <source>
        <strain evidence="9">HyVt-533</strain>
    </source>
</reference>
<dbReference type="SUPFAM" id="SSF55874">
    <property type="entry name" value="ATPase domain of HSP90 chaperone/DNA topoisomerase II/histidine kinase"/>
    <property type="match status" value="1"/>
</dbReference>
<dbReference type="AlphaFoldDB" id="A0A7V5P171"/>
<dbReference type="InterPro" id="IPR003594">
    <property type="entry name" value="HATPase_dom"/>
</dbReference>
<dbReference type="PANTHER" id="PTHR43711">
    <property type="entry name" value="TWO-COMPONENT HISTIDINE KINASE"/>
    <property type="match status" value="1"/>
</dbReference>
<dbReference type="EMBL" id="DROK01000256">
    <property type="protein sequence ID" value="HHI97881.1"/>
    <property type="molecule type" value="Genomic_DNA"/>
</dbReference>